<dbReference type="GO" id="GO:0006506">
    <property type="term" value="P:GPI anchor biosynthetic process"/>
    <property type="evidence" value="ECO:0007669"/>
    <property type="project" value="TreeGrafter"/>
</dbReference>
<dbReference type="PANTHER" id="PTHR46346">
    <property type="entry name" value="PHOSPHATIDYLINOSITOL N-ACETYLGLUCOSAMINYLTRANSFERASE SUBUNIT P"/>
    <property type="match status" value="1"/>
</dbReference>
<evidence type="ECO:0000256" key="2">
    <source>
        <dbReference type="ARBA" id="ARBA00022692"/>
    </source>
</evidence>
<dbReference type="RefSeq" id="XP_004342988.1">
    <property type="nucleotide sequence ID" value="XM_004342938.2"/>
</dbReference>
<proteinExistence type="predicted"/>
<dbReference type="InterPro" id="IPR052263">
    <property type="entry name" value="GPI_Anchor_Biosynth"/>
</dbReference>
<dbReference type="InParanoid" id="A0A0D2X5H3"/>
<comment type="subcellular location">
    <subcellularLocation>
        <location evidence="1">Membrane</location>
        <topology evidence="1">Multi-pass membrane protein</topology>
    </subcellularLocation>
</comment>
<dbReference type="AlphaFoldDB" id="A0A0D2X5H3"/>
<evidence type="ECO:0000313" key="8">
    <source>
        <dbReference type="EMBL" id="KJE97809.1"/>
    </source>
</evidence>
<keyword evidence="9" id="KW-1185">Reference proteome</keyword>
<dbReference type="EMBL" id="KE346375">
    <property type="protein sequence ID" value="KJE97809.1"/>
    <property type="molecule type" value="Genomic_DNA"/>
</dbReference>
<feature type="domain" description="PIG-P" evidence="7">
    <location>
        <begin position="70"/>
        <end position="188"/>
    </location>
</feature>
<evidence type="ECO:0000256" key="4">
    <source>
        <dbReference type="ARBA" id="ARBA00023136"/>
    </source>
</evidence>
<evidence type="ECO:0000256" key="6">
    <source>
        <dbReference type="SAM" id="Phobius"/>
    </source>
</evidence>
<dbReference type="OrthoDB" id="690928at2759"/>
<dbReference type="eggNOG" id="KOG2257">
    <property type="taxonomic scope" value="Eukaryota"/>
</dbReference>
<name>A0A0D2X5H3_CAPO3</name>
<evidence type="ECO:0000313" key="9">
    <source>
        <dbReference type="Proteomes" id="UP000008743"/>
    </source>
</evidence>
<feature type="transmembrane region" description="Helical" evidence="6">
    <location>
        <begin position="73"/>
        <end position="92"/>
    </location>
</feature>
<dbReference type="PhylomeDB" id="A0A0D2X5H3"/>
<evidence type="ECO:0000256" key="3">
    <source>
        <dbReference type="ARBA" id="ARBA00022989"/>
    </source>
</evidence>
<organism evidence="8 9">
    <name type="scientific">Capsaspora owczarzaki (strain ATCC 30864)</name>
    <dbReference type="NCBI Taxonomy" id="595528"/>
    <lineage>
        <taxon>Eukaryota</taxon>
        <taxon>Filasterea</taxon>
        <taxon>Capsaspora</taxon>
    </lineage>
</organism>
<keyword evidence="3 6" id="KW-1133">Transmembrane helix</keyword>
<dbReference type="STRING" id="595528.A0A0D2X5H3"/>
<dbReference type="InterPro" id="IPR013717">
    <property type="entry name" value="PIG-P"/>
</dbReference>
<dbReference type="GO" id="GO:0016020">
    <property type="term" value="C:membrane"/>
    <property type="evidence" value="ECO:0007669"/>
    <property type="project" value="UniProtKB-SubCell"/>
</dbReference>
<dbReference type="Proteomes" id="UP000008743">
    <property type="component" value="Unassembled WGS sequence"/>
</dbReference>
<feature type="compositionally biased region" description="Low complexity" evidence="5">
    <location>
        <begin position="18"/>
        <end position="29"/>
    </location>
</feature>
<evidence type="ECO:0000256" key="1">
    <source>
        <dbReference type="ARBA" id="ARBA00004141"/>
    </source>
</evidence>
<dbReference type="Pfam" id="PF08510">
    <property type="entry name" value="PIG-P"/>
    <property type="match status" value="1"/>
</dbReference>
<dbReference type="PANTHER" id="PTHR46346:SF1">
    <property type="entry name" value="PHOSPHATIDYLINOSITOL N-ACETYLGLUCOSAMINYLTRANSFERASE SUBUNIT P"/>
    <property type="match status" value="1"/>
</dbReference>
<protein>
    <recommendedName>
        <fullName evidence="7">PIG-P domain-containing protein</fullName>
    </recommendedName>
</protein>
<dbReference type="GO" id="GO:0005783">
    <property type="term" value="C:endoplasmic reticulum"/>
    <property type="evidence" value="ECO:0007669"/>
    <property type="project" value="TreeGrafter"/>
</dbReference>
<keyword evidence="2 6" id="KW-0812">Transmembrane</keyword>
<feature type="transmembrane region" description="Helical" evidence="6">
    <location>
        <begin position="112"/>
        <end position="132"/>
    </location>
</feature>
<accession>A0A0D2X5H3</accession>
<sequence length="199" mass="21888">MATRRSARLLPGPPPQTPALSATALSPSSQGEVAPTRLDDRAGPSSRRSANSISISKPATLVVKDPNAPSREIYGFVFYLAAWAAWVAYILWAVVPDEYLRMVGITYFPQKYWAVAVPAYACMIWVFIYWFYLASNLLRVPALDSTATILDSHTVTRPAAAILAEIEHPQAIPALADIPVSTVHRVMFPDEDDDNKDDD</sequence>
<feature type="region of interest" description="Disordered" evidence="5">
    <location>
        <begin position="1"/>
        <end position="51"/>
    </location>
</feature>
<evidence type="ECO:0000256" key="5">
    <source>
        <dbReference type="SAM" id="MobiDB-lite"/>
    </source>
</evidence>
<gene>
    <name evidence="8" type="ORF">CAOG_007903</name>
</gene>
<keyword evidence="4 6" id="KW-0472">Membrane</keyword>
<reference evidence="9" key="1">
    <citation type="submission" date="2011-02" db="EMBL/GenBank/DDBJ databases">
        <title>The Genome Sequence of Capsaspora owczarzaki ATCC 30864.</title>
        <authorList>
            <person name="Russ C."/>
            <person name="Cuomo C."/>
            <person name="Burger G."/>
            <person name="Gray M.W."/>
            <person name="Holland P.W.H."/>
            <person name="King N."/>
            <person name="Lang F.B.F."/>
            <person name="Roger A.J."/>
            <person name="Ruiz-Trillo I."/>
            <person name="Young S.K."/>
            <person name="Zeng Q."/>
            <person name="Gargeya S."/>
            <person name="Alvarado L."/>
            <person name="Berlin A."/>
            <person name="Chapman S.B."/>
            <person name="Chen Z."/>
            <person name="Freedman E."/>
            <person name="Gellesch M."/>
            <person name="Goldberg J."/>
            <person name="Griggs A."/>
            <person name="Gujja S."/>
            <person name="Heilman E."/>
            <person name="Heiman D."/>
            <person name="Howarth C."/>
            <person name="Mehta T."/>
            <person name="Neiman D."/>
            <person name="Pearson M."/>
            <person name="Roberts A."/>
            <person name="Saif S."/>
            <person name="Shea T."/>
            <person name="Shenoy N."/>
            <person name="Sisk P."/>
            <person name="Stolte C."/>
            <person name="Sykes S."/>
            <person name="White J."/>
            <person name="Yandava C."/>
            <person name="Haas B."/>
            <person name="Nusbaum C."/>
            <person name="Birren B."/>
        </authorList>
    </citation>
    <scope>NUCLEOTIDE SEQUENCE</scope>
    <source>
        <strain evidence="9">ATCC 30864</strain>
    </source>
</reference>
<evidence type="ECO:0000259" key="7">
    <source>
        <dbReference type="Pfam" id="PF08510"/>
    </source>
</evidence>